<dbReference type="InterPro" id="IPR050187">
    <property type="entry name" value="Lipid_Phosphate_FormReg"/>
</dbReference>
<dbReference type="Proteomes" id="UP000194933">
    <property type="component" value="Unassembled WGS sequence"/>
</dbReference>
<dbReference type="InterPro" id="IPR005218">
    <property type="entry name" value="Diacylglycerol/lipid_kinase"/>
</dbReference>
<dbReference type="InterPro" id="IPR045540">
    <property type="entry name" value="YegS/DAGK_C"/>
</dbReference>
<dbReference type="GO" id="GO:0008654">
    <property type="term" value="P:phospholipid biosynthetic process"/>
    <property type="evidence" value="ECO:0007669"/>
    <property type="project" value="UniProtKB-KW"/>
</dbReference>
<organism evidence="10 11">
    <name type="scientific">Candidatus Enterococcus wittei</name>
    <dbReference type="NCBI Taxonomy" id="1987383"/>
    <lineage>
        <taxon>Bacteria</taxon>
        <taxon>Bacillati</taxon>
        <taxon>Bacillota</taxon>
        <taxon>Bacilli</taxon>
        <taxon>Lactobacillales</taxon>
        <taxon>Enterococcaceae</taxon>
        <taxon>Enterococcus</taxon>
    </lineage>
</organism>
<dbReference type="EMBL" id="NGMO01000003">
    <property type="protein sequence ID" value="OTP10426.1"/>
    <property type="molecule type" value="Genomic_DNA"/>
</dbReference>
<dbReference type="PANTHER" id="PTHR12358">
    <property type="entry name" value="SPHINGOSINE KINASE"/>
    <property type="match status" value="1"/>
</dbReference>
<evidence type="ECO:0000259" key="9">
    <source>
        <dbReference type="PROSITE" id="PS50146"/>
    </source>
</evidence>
<evidence type="ECO:0000256" key="7">
    <source>
        <dbReference type="ARBA" id="ARBA00023209"/>
    </source>
</evidence>
<keyword evidence="7" id="KW-0443">Lipid metabolism</keyword>
<dbReference type="Pfam" id="PF19279">
    <property type="entry name" value="YegS_C"/>
    <property type="match status" value="1"/>
</dbReference>
<dbReference type="AlphaFoldDB" id="A0A242JYN1"/>
<keyword evidence="6" id="KW-0067">ATP-binding</keyword>
<comment type="cofactor">
    <cofactor evidence="1">
        <name>Mg(2+)</name>
        <dbReference type="ChEBI" id="CHEBI:18420"/>
    </cofactor>
</comment>
<reference evidence="10 11" key="1">
    <citation type="submission" date="2017-05" db="EMBL/GenBank/DDBJ databases">
        <title>The Genome Sequence of Enterococcus sp. 10A9_DIV0425.</title>
        <authorList>
            <consortium name="The Broad Institute Genomics Platform"/>
            <consortium name="The Broad Institute Genomic Center for Infectious Diseases"/>
            <person name="Earl A."/>
            <person name="Manson A."/>
            <person name="Schwartman J."/>
            <person name="Gilmore M."/>
            <person name="Abouelleil A."/>
            <person name="Cao P."/>
            <person name="Chapman S."/>
            <person name="Cusick C."/>
            <person name="Shea T."/>
            <person name="Young S."/>
            <person name="Neafsey D."/>
            <person name="Nusbaum C."/>
            <person name="Birren B."/>
        </authorList>
    </citation>
    <scope>NUCLEOTIDE SEQUENCE [LARGE SCALE GENOMIC DNA]</scope>
    <source>
        <strain evidence="10 11">10A9_DIV0425</strain>
    </source>
</reference>
<evidence type="ECO:0000256" key="4">
    <source>
        <dbReference type="ARBA" id="ARBA00022741"/>
    </source>
</evidence>
<keyword evidence="4" id="KW-0547">Nucleotide-binding</keyword>
<evidence type="ECO:0000256" key="1">
    <source>
        <dbReference type="ARBA" id="ARBA00001946"/>
    </source>
</evidence>
<keyword evidence="5" id="KW-0418">Kinase</keyword>
<dbReference type="SUPFAM" id="SSF111331">
    <property type="entry name" value="NAD kinase/diacylglycerol kinase-like"/>
    <property type="match status" value="1"/>
</dbReference>
<proteinExistence type="inferred from homology"/>
<dbReference type="STRING" id="1987383.A5844_002126"/>
<evidence type="ECO:0000256" key="5">
    <source>
        <dbReference type="ARBA" id="ARBA00022777"/>
    </source>
</evidence>
<dbReference type="SMART" id="SM00046">
    <property type="entry name" value="DAGKc"/>
    <property type="match status" value="1"/>
</dbReference>
<dbReference type="InterPro" id="IPR016064">
    <property type="entry name" value="NAD/diacylglycerol_kinase_sf"/>
</dbReference>
<comment type="caution">
    <text evidence="10">The sequence shown here is derived from an EMBL/GenBank/DDBJ whole genome shotgun (WGS) entry which is preliminary data.</text>
</comment>
<keyword evidence="7" id="KW-0594">Phospholipid biosynthesis</keyword>
<dbReference type="GO" id="GO:0016301">
    <property type="term" value="F:kinase activity"/>
    <property type="evidence" value="ECO:0007669"/>
    <property type="project" value="UniProtKB-KW"/>
</dbReference>
<dbReference type="PROSITE" id="PS50146">
    <property type="entry name" value="DAGK"/>
    <property type="match status" value="1"/>
</dbReference>
<name>A0A242JYN1_9ENTE</name>
<protein>
    <recommendedName>
        <fullName evidence="9">DAGKc domain-containing protein</fullName>
    </recommendedName>
</protein>
<evidence type="ECO:0000256" key="2">
    <source>
        <dbReference type="ARBA" id="ARBA00005983"/>
    </source>
</evidence>
<keyword evidence="3" id="KW-0808">Transferase</keyword>
<dbReference type="GO" id="GO:0005524">
    <property type="term" value="F:ATP binding"/>
    <property type="evidence" value="ECO:0007669"/>
    <property type="project" value="UniProtKB-KW"/>
</dbReference>
<dbReference type="PANTHER" id="PTHR12358:SF54">
    <property type="entry name" value="SPHINGOSINE KINASE RELATED PROTEIN"/>
    <property type="match status" value="1"/>
</dbReference>
<evidence type="ECO:0000256" key="3">
    <source>
        <dbReference type="ARBA" id="ARBA00022679"/>
    </source>
</evidence>
<dbReference type="InterPro" id="IPR001206">
    <property type="entry name" value="Diacylglycerol_kinase_cat_dom"/>
</dbReference>
<dbReference type="InterPro" id="IPR017438">
    <property type="entry name" value="ATP-NAD_kinase_N"/>
</dbReference>
<dbReference type="Pfam" id="PF00781">
    <property type="entry name" value="DAGK_cat"/>
    <property type="match status" value="1"/>
</dbReference>
<sequence>MNFHYHILINPNAGSGNGKKTAGKIVPLLDQKNISYTLHYSEYRGHDCDIAEQLAKETLVEWSEETQETQNPFPILLVVGGDGTLHQVLATFYQLDVEFPVGYIPAGSGNDFARGIGLPLDAEKALENILSVTSPKRINLLNYHEKISDHQGIAINNFGIGLDAAVVHATNHSNNKKYLNKYNLGSFSYILSILRVLIFQKGFPILVDVGGKMIPYKKALLCTATNHPYFGGGIPIVPTADMSKSTIDLVIVERINPLKLGWLIWLLLQKKQLCSKNFHHYTTSKLRVISTTPQYGQEDGEDLAKQPFDLQITPTSQLFWGETTVATEETLTKK</sequence>
<dbReference type="Gene3D" id="3.40.50.10330">
    <property type="entry name" value="Probable inorganic polyphosphate/atp-NAD kinase, domain 1"/>
    <property type="match status" value="1"/>
</dbReference>
<evidence type="ECO:0000313" key="11">
    <source>
        <dbReference type="Proteomes" id="UP000194933"/>
    </source>
</evidence>
<keyword evidence="7" id="KW-0444">Lipid biosynthesis</keyword>
<gene>
    <name evidence="10" type="ORF">A5844_002126</name>
</gene>
<evidence type="ECO:0000256" key="6">
    <source>
        <dbReference type="ARBA" id="ARBA00022840"/>
    </source>
</evidence>
<dbReference type="RefSeq" id="WP_086285168.1">
    <property type="nucleotide sequence ID" value="NZ_NGMO01000003.1"/>
</dbReference>
<evidence type="ECO:0000256" key="8">
    <source>
        <dbReference type="ARBA" id="ARBA00023264"/>
    </source>
</evidence>
<dbReference type="Gene3D" id="2.60.200.40">
    <property type="match status" value="1"/>
</dbReference>
<comment type="similarity">
    <text evidence="2">Belongs to the diacylglycerol/lipid kinase family.</text>
</comment>
<keyword evidence="8" id="KW-1208">Phospholipid metabolism</keyword>
<dbReference type="NCBIfam" id="TIGR00147">
    <property type="entry name" value="YegS/Rv2252/BmrU family lipid kinase"/>
    <property type="match status" value="1"/>
</dbReference>
<accession>A0A242JYN1</accession>
<evidence type="ECO:0000313" key="10">
    <source>
        <dbReference type="EMBL" id="OTP10426.1"/>
    </source>
</evidence>
<feature type="domain" description="DAGKc" evidence="9">
    <location>
        <begin position="1"/>
        <end position="146"/>
    </location>
</feature>
<keyword evidence="11" id="KW-1185">Reference proteome</keyword>